<keyword evidence="1" id="KW-0472">Membrane</keyword>
<dbReference type="InterPro" id="IPR057534">
    <property type="entry name" value="MXRA7_helical"/>
</dbReference>
<dbReference type="OrthoDB" id="5983600at2759"/>
<evidence type="ECO:0000313" key="4">
    <source>
        <dbReference type="Proteomes" id="UP000076858"/>
    </source>
</evidence>
<reference evidence="3 4" key="1">
    <citation type="submission" date="2016-03" db="EMBL/GenBank/DDBJ databases">
        <title>EvidentialGene: Evidence-directed Construction of Genes on Genomes.</title>
        <authorList>
            <person name="Gilbert D.G."/>
            <person name="Choi J.-H."/>
            <person name="Mockaitis K."/>
            <person name="Colbourne J."/>
            <person name="Pfrender M."/>
        </authorList>
    </citation>
    <scope>NUCLEOTIDE SEQUENCE [LARGE SCALE GENOMIC DNA]</scope>
    <source>
        <strain evidence="3 4">Xinb3</strain>
        <tissue evidence="3">Complete organism</tissue>
    </source>
</reference>
<dbReference type="EMBL" id="LRGB01002066">
    <property type="protein sequence ID" value="KZS09445.1"/>
    <property type="molecule type" value="Genomic_DNA"/>
</dbReference>
<accession>A0A164SBE3</accession>
<gene>
    <name evidence="3" type="ORF">APZ42_026259</name>
</gene>
<keyword evidence="1" id="KW-1133">Transmembrane helix</keyword>
<comment type="caution">
    <text evidence="3">The sequence shown here is derived from an EMBL/GenBank/DDBJ whole genome shotgun (WGS) entry which is preliminary data.</text>
</comment>
<evidence type="ECO:0000313" key="3">
    <source>
        <dbReference type="EMBL" id="KZS09445.1"/>
    </source>
</evidence>
<dbReference type="AlphaFoldDB" id="A0A164SBE3"/>
<keyword evidence="4" id="KW-1185">Reference proteome</keyword>
<dbReference type="Pfam" id="PF25473">
    <property type="entry name" value="MXRA7_helical"/>
    <property type="match status" value="1"/>
</dbReference>
<protein>
    <recommendedName>
        <fullName evidence="2">Matrix-remodeling-associated protein 7 helical domain-containing protein</fullName>
    </recommendedName>
</protein>
<sequence length="264" mass="30789">MADPDLKSIPTKTLKKVVRECKLSALISSDEGQIFFQSYLIQHPEFNKYWTFYNSVNEIISAPDNQQHELIAIRECFEKHIAIGADSEDRVDRCLSNRVFVENLLKAINENDSENIHTTFKGIQQSAFDFLDQKVFHPLIPQFELEYSSRKNKYYTSVYYFISTVFAIICLTLTCLWNGKNIIPCSPPTNEEQKIEEIQFLSSRKPLQLAKQLEEKLPEEVKLLEKQVESEQMEAIYKLMQKHSAQFGDTTMDDMKNQMQLYGF</sequence>
<feature type="domain" description="Matrix-remodeling-associated protein 7 helical" evidence="2">
    <location>
        <begin position="204"/>
        <end position="262"/>
    </location>
</feature>
<dbReference type="InterPro" id="IPR044926">
    <property type="entry name" value="RGS_subdomain_2"/>
</dbReference>
<name>A0A164SBE3_9CRUS</name>
<dbReference type="Gene3D" id="1.10.167.10">
    <property type="entry name" value="Regulator of G-protein Signalling 4, domain 2"/>
    <property type="match status" value="1"/>
</dbReference>
<feature type="transmembrane region" description="Helical" evidence="1">
    <location>
        <begin position="158"/>
        <end position="179"/>
    </location>
</feature>
<dbReference type="Proteomes" id="UP000076858">
    <property type="component" value="Unassembled WGS sequence"/>
</dbReference>
<proteinExistence type="predicted"/>
<evidence type="ECO:0000256" key="1">
    <source>
        <dbReference type="SAM" id="Phobius"/>
    </source>
</evidence>
<keyword evidence="1" id="KW-0812">Transmembrane</keyword>
<organism evidence="3 4">
    <name type="scientific">Daphnia magna</name>
    <dbReference type="NCBI Taxonomy" id="35525"/>
    <lineage>
        <taxon>Eukaryota</taxon>
        <taxon>Metazoa</taxon>
        <taxon>Ecdysozoa</taxon>
        <taxon>Arthropoda</taxon>
        <taxon>Crustacea</taxon>
        <taxon>Branchiopoda</taxon>
        <taxon>Diplostraca</taxon>
        <taxon>Cladocera</taxon>
        <taxon>Anomopoda</taxon>
        <taxon>Daphniidae</taxon>
        <taxon>Daphnia</taxon>
    </lineage>
</organism>
<evidence type="ECO:0000259" key="2">
    <source>
        <dbReference type="Pfam" id="PF25473"/>
    </source>
</evidence>